<protein>
    <submittedName>
        <fullName evidence="1">Platelet-activating factor acetylhydrolase IB subunit beta isoform X4</fullName>
    </submittedName>
</protein>
<dbReference type="Proteomes" id="UP001610411">
    <property type="component" value="Unassembled WGS sequence"/>
</dbReference>
<comment type="caution">
    <text evidence="1">The sequence shown here is derived from an EMBL/GenBank/DDBJ whole genome shotgun (WGS) entry which is preliminary data.</text>
</comment>
<keyword evidence="2" id="KW-1185">Reference proteome</keyword>
<dbReference type="EMBL" id="JBFSEQ010000011">
    <property type="protein sequence ID" value="KAL2765575.1"/>
    <property type="molecule type" value="Genomic_DNA"/>
</dbReference>
<proteinExistence type="predicted"/>
<organism evidence="1 2">
    <name type="scientific">Daubentonia madagascariensis</name>
    <name type="common">Aye-aye</name>
    <name type="synonym">Sciurus madagascariensis</name>
    <dbReference type="NCBI Taxonomy" id="31869"/>
    <lineage>
        <taxon>Eukaryota</taxon>
        <taxon>Metazoa</taxon>
        <taxon>Chordata</taxon>
        <taxon>Craniata</taxon>
        <taxon>Vertebrata</taxon>
        <taxon>Euteleostomi</taxon>
        <taxon>Mammalia</taxon>
        <taxon>Eutheria</taxon>
        <taxon>Euarchontoglires</taxon>
        <taxon>Primates</taxon>
        <taxon>Strepsirrhini</taxon>
        <taxon>Chiromyiformes</taxon>
        <taxon>Daubentoniidae</taxon>
        <taxon>Daubentonia</taxon>
    </lineage>
</organism>
<name>A0ABD2DFM2_DAUMA</name>
<dbReference type="AlphaFoldDB" id="A0ABD2DFM2"/>
<feature type="non-terminal residue" evidence="1">
    <location>
        <position position="1"/>
    </location>
</feature>
<feature type="non-terminal residue" evidence="1">
    <location>
        <position position="31"/>
    </location>
</feature>
<sequence>IHCPKIWTIYLQHLPLVLELVDLRLVGMILR</sequence>
<gene>
    <name evidence="1" type="ORF">WCI35_027415</name>
</gene>
<evidence type="ECO:0000313" key="1">
    <source>
        <dbReference type="EMBL" id="KAL2765575.1"/>
    </source>
</evidence>
<evidence type="ECO:0000313" key="2">
    <source>
        <dbReference type="Proteomes" id="UP001610411"/>
    </source>
</evidence>
<accession>A0ABD2DFM2</accession>
<reference evidence="1 2" key="1">
    <citation type="journal article" date="2024" name="G3 (Bethesda)">
        <title>A hybrid genome assembly of the endangered aye-aye (Daubentonia madagascariensis).</title>
        <authorList>
            <person name="Versoza C.J."/>
            <person name="Pfeifer S.P."/>
        </authorList>
    </citation>
    <scope>NUCLEOTIDE SEQUENCE [LARGE SCALE GENOMIC DNA]</scope>
    <source>
        <strain evidence="1">6821</strain>
    </source>
</reference>